<dbReference type="CDD" id="cd16922">
    <property type="entry name" value="HATPase_EvgS-ArcB-TorS-like"/>
    <property type="match status" value="1"/>
</dbReference>
<dbReference type="InterPro" id="IPR003660">
    <property type="entry name" value="HAMP_dom"/>
</dbReference>
<dbReference type="SMART" id="SM00448">
    <property type="entry name" value="REC"/>
    <property type="match status" value="3"/>
</dbReference>
<dbReference type="Proteomes" id="UP000248798">
    <property type="component" value="Unassembled WGS sequence"/>
</dbReference>
<proteinExistence type="predicted"/>
<evidence type="ECO:0000313" key="18">
    <source>
        <dbReference type="EMBL" id="QBH14618.1"/>
    </source>
</evidence>
<evidence type="ECO:0000256" key="4">
    <source>
        <dbReference type="ARBA" id="ARBA00022475"/>
    </source>
</evidence>
<evidence type="ECO:0000313" key="21">
    <source>
        <dbReference type="Proteomes" id="UP000293902"/>
    </source>
</evidence>
<gene>
    <name evidence="19" type="ORF">DO021_16220</name>
    <name evidence="18" type="ORF">EYB58_17820</name>
</gene>
<keyword evidence="6" id="KW-0808">Transferase</keyword>
<accession>A0A328FBH1</accession>
<evidence type="ECO:0000256" key="11">
    <source>
        <dbReference type="ARBA" id="ARBA00023136"/>
    </source>
</evidence>
<dbReference type="Pfam" id="PF00512">
    <property type="entry name" value="HisKA"/>
    <property type="match status" value="1"/>
</dbReference>
<dbReference type="InterPro" id="IPR003661">
    <property type="entry name" value="HisK_dim/P_dom"/>
</dbReference>
<dbReference type="CDD" id="cd00082">
    <property type="entry name" value="HisKA"/>
    <property type="match status" value="1"/>
</dbReference>
<dbReference type="Proteomes" id="UP000293902">
    <property type="component" value="Chromosome"/>
</dbReference>
<feature type="domain" description="Response regulatory" evidence="16">
    <location>
        <begin position="1040"/>
        <end position="1156"/>
    </location>
</feature>
<dbReference type="InterPro" id="IPR036097">
    <property type="entry name" value="HisK_dim/P_sf"/>
</dbReference>
<evidence type="ECO:0000256" key="6">
    <source>
        <dbReference type="ARBA" id="ARBA00022679"/>
    </source>
</evidence>
<evidence type="ECO:0000259" key="16">
    <source>
        <dbReference type="PROSITE" id="PS50110"/>
    </source>
</evidence>
<dbReference type="EMBL" id="QLNI01000034">
    <property type="protein sequence ID" value="RAM01020.1"/>
    <property type="molecule type" value="Genomic_DNA"/>
</dbReference>
<evidence type="ECO:0000256" key="10">
    <source>
        <dbReference type="ARBA" id="ARBA00023012"/>
    </source>
</evidence>
<dbReference type="SMART" id="SM00388">
    <property type="entry name" value="HisKA"/>
    <property type="match status" value="1"/>
</dbReference>
<dbReference type="Pfam" id="PF02518">
    <property type="entry name" value="HATPase_c"/>
    <property type="match status" value="1"/>
</dbReference>
<dbReference type="Pfam" id="PF02743">
    <property type="entry name" value="dCache_1"/>
    <property type="match status" value="1"/>
</dbReference>
<dbReference type="Gene3D" id="3.30.450.20">
    <property type="entry name" value="PAS domain"/>
    <property type="match status" value="1"/>
</dbReference>
<dbReference type="SUPFAM" id="SSF47384">
    <property type="entry name" value="Homodimeric domain of signal transducing histidine kinase"/>
    <property type="match status" value="1"/>
</dbReference>
<dbReference type="PANTHER" id="PTHR45339:SF1">
    <property type="entry name" value="HYBRID SIGNAL TRANSDUCTION HISTIDINE KINASE J"/>
    <property type="match status" value="1"/>
</dbReference>
<dbReference type="CDD" id="cd00156">
    <property type="entry name" value="REC"/>
    <property type="match status" value="1"/>
</dbReference>
<dbReference type="InterPro" id="IPR004358">
    <property type="entry name" value="Sig_transdc_His_kin-like_C"/>
</dbReference>
<evidence type="ECO:0000259" key="17">
    <source>
        <dbReference type="PROSITE" id="PS50885"/>
    </source>
</evidence>
<dbReference type="SUPFAM" id="SSF158472">
    <property type="entry name" value="HAMP domain-like"/>
    <property type="match status" value="1"/>
</dbReference>
<protein>
    <recommendedName>
        <fullName evidence="3">histidine kinase</fullName>
        <ecNumber evidence="3">2.7.13.3</ecNumber>
    </recommendedName>
</protein>
<keyword evidence="21" id="KW-1185">Reference proteome</keyword>
<dbReference type="CDD" id="cd18774">
    <property type="entry name" value="PDC2_HK_sensor"/>
    <property type="match status" value="1"/>
</dbReference>
<dbReference type="Pfam" id="PF13185">
    <property type="entry name" value="GAF_2"/>
    <property type="match status" value="1"/>
</dbReference>
<dbReference type="GO" id="GO:0000155">
    <property type="term" value="F:phosphorelay sensor kinase activity"/>
    <property type="evidence" value="ECO:0007669"/>
    <property type="project" value="InterPro"/>
</dbReference>
<organism evidence="19 20">
    <name type="scientific">Desulfobacter hydrogenophilus</name>
    <dbReference type="NCBI Taxonomy" id="2291"/>
    <lineage>
        <taxon>Bacteria</taxon>
        <taxon>Pseudomonadati</taxon>
        <taxon>Thermodesulfobacteriota</taxon>
        <taxon>Desulfobacteria</taxon>
        <taxon>Desulfobacterales</taxon>
        <taxon>Desulfobacteraceae</taxon>
        <taxon>Desulfobacter</taxon>
    </lineage>
</organism>
<evidence type="ECO:0000256" key="12">
    <source>
        <dbReference type="PROSITE-ProRule" id="PRU00169"/>
    </source>
</evidence>
<dbReference type="CDD" id="cd17546">
    <property type="entry name" value="REC_hyHK_CKI1_RcsC-like"/>
    <property type="match status" value="1"/>
</dbReference>
<dbReference type="Gene3D" id="1.10.287.130">
    <property type="match status" value="1"/>
</dbReference>
<dbReference type="SMART" id="SM00304">
    <property type="entry name" value="HAMP"/>
    <property type="match status" value="1"/>
</dbReference>
<feature type="transmembrane region" description="Helical" evidence="14">
    <location>
        <begin position="12"/>
        <end position="36"/>
    </location>
</feature>
<keyword evidence="10" id="KW-0902">Two-component regulatory system</keyword>
<comment type="subcellular location">
    <subcellularLocation>
        <location evidence="2">Cell membrane</location>
        <topology evidence="2">Multi-pass membrane protein</topology>
    </subcellularLocation>
</comment>
<dbReference type="InterPro" id="IPR003018">
    <property type="entry name" value="GAF"/>
</dbReference>
<keyword evidence="9 14" id="KW-1133">Transmembrane helix</keyword>
<dbReference type="FunFam" id="3.30.565.10:FF:000010">
    <property type="entry name" value="Sensor histidine kinase RcsC"/>
    <property type="match status" value="1"/>
</dbReference>
<keyword evidence="11 14" id="KW-0472">Membrane</keyword>
<evidence type="ECO:0000256" key="13">
    <source>
        <dbReference type="SAM" id="Coils"/>
    </source>
</evidence>
<dbReference type="PROSITE" id="PS50885">
    <property type="entry name" value="HAMP"/>
    <property type="match status" value="1"/>
</dbReference>
<sequence length="1305" mass="145749">MGESTMNWWHRLSYRLTIFILVLALVPLAGFGLFTIKDIQNARLLSIELIHGNMAINVAERIESSLANAVEKIGLVMESNELETLDVSDQEWILQMLIKSLPPLHALEIIDMDGRVKVKVGYDNVYNTKNLKQHVDLPDFLNMQDKKPIIGSQYITDQTVLVFDLFIPILNPIDRQVIAVVAAEINIEKLLGFVADLRLGRTGYVYIVNDQGKILAHPDRSLVLAKERELNNPLVNDFVSGRKVVETNKTYVNRTQIEVLTNAHAVKEMNLLVVVAQSVEEAMSVVTQITRRQVKNLALVFMTAILMAVYFILKLNRPMSRLASGAQLLGSGNLSHRIEVISSDEIGSVTRSFNAMAEDLEASKRTADQLNWVRQGVLELDEQLRGDLSLEKACSNIIHFMAGYLKGQVGLVYVHDGNGSYHYIAGYAFMPGKGFSNCFGLGQGLPGQAALEKRMLTVSELPPDYISITSGMGNRVPKHLIIVPFVFNNQVEAVMELGSLTPLTEQQNLFIADTADNIAVVIAAARSRQNLNTALVQTRQQAEELQKQQEELQAANEEMEEQTQLLMASENKLKEQQEELQAANEELEEKTQYLERNKKHIEEKNKALEFLRANLEKKAEDLTIASKYKSEFLANMSHELRTPLNSLLLLARLLADNKEKNLLADQVESARIIYNSGNDLLALINEILDLSKIEAGKMKLSLDEIPLKDLSEALDKNFKRLTQEKGLSLDISIKADVPKIIISDQQRIMQILKNFIANACKFTSTGGVTVEFYRPDKSIAFLRNDLIYPDTIAIAVKDTGIGIPEDKQKIIFEAFQQVEGGSARKYGGTGLGLSISRELATLLGGEIQLKSILNEGATFTLFLPIKATTQASVSIPTSPSYKKSEAPARMMVKKNDNQEQLTSVIEDDREQLGPEDKIVLIIEDDVEFAATLIKSCRQKGFKALVSLNGEDGLQLAQSFNINAIILDIHLPGMDGWAVLESLKENPSTRHIPVHFMSADDPVPEAFTKGAVGYLTKPVTLEGLEETIINLKAMVNKQPKDLLLVEDNANQRHAINNLIGNNDVVTQEVSTGKEALAVLQSKQFDCMILDLGLPDMSGFDLLKKIEKDPLIKLPPVIVYTGRELTSDEENELRKYSDSIIIKGVRSEERLLDETALFLHRVIDKMPEDKRKIISILHDSDQALRNSTILIVDDDMRNVFALSKVLNDKGANTIKAENGVKALDILSHRNDVDMVLMDIMMPVMDGYETMKKIRMESRFNSLPIIALTAKAMQRDKDACIAAGANDYLAKPLEIDRLLSMMRVWLYR</sequence>
<evidence type="ECO:0000256" key="7">
    <source>
        <dbReference type="ARBA" id="ARBA00022692"/>
    </source>
</evidence>
<name>A0A328FBH1_9BACT</name>
<dbReference type="Pfam" id="PF00672">
    <property type="entry name" value="HAMP"/>
    <property type="match status" value="1"/>
</dbReference>
<feature type="domain" description="HAMP" evidence="17">
    <location>
        <begin position="313"/>
        <end position="365"/>
    </location>
</feature>
<evidence type="ECO:0000256" key="8">
    <source>
        <dbReference type="ARBA" id="ARBA00022777"/>
    </source>
</evidence>
<evidence type="ECO:0000256" key="14">
    <source>
        <dbReference type="SAM" id="Phobius"/>
    </source>
</evidence>
<dbReference type="Gene3D" id="1.10.8.500">
    <property type="entry name" value="HAMP domain in histidine kinase"/>
    <property type="match status" value="1"/>
</dbReference>
<evidence type="ECO:0000313" key="20">
    <source>
        <dbReference type="Proteomes" id="UP000248798"/>
    </source>
</evidence>
<feature type="domain" description="Histidine kinase" evidence="15">
    <location>
        <begin position="635"/>
        <end position="867"/>
    </location>
</feature>
<dbReference type="InterPro" id="IPR001789">
    <property type="entry name" value="Sig_transdc_resp-reg_receiver"/>
</dbReference>
<dbReference type="Gene3D" id="3.30.565.10">
    <property type="entry name" value="Histidine kinase-like ATPase, C-terminal domain"/>
    <property type="match status" value="1"/>
</dbReference>
<dbReference type="PROSITE" id="PS50110">
    <property type="entry name" value="RESPONSE_REGULATORY"/>
    <property type="match status" value="3"/>
</dbReference>
<evidence type="ECO:0000256" key="3">
    <source>
        <dbReference type="ARBA" id="ARBA00012438"/>
    </source>
</evidence>
<keyword evidence="8" id="KW-0418">Kinase</keyword>
<keyword evidence="7 14" id="KW-0812">Transmembrane</keyword>
<evidence type="ECO:0000256" key="9">
    <source>
        <dbReference type="ARBA" id="ARBA00022989"/>
    </source>
</evidence>
<dbReference type="SMART" id="SM00387">
    <property type="entry name" value="HATPase_c"/>
    <property type="match status" value="1"/>
</dbReference>
<feature type="transmembrane region" description="Helical" evidence="14">
    <location>
        <begin position="297"/>
        <end position="313"/>
    </location>
</feature>
<keyword evidence="4" id="KW-1003">Cell membrane</keyword>
<dbReference type="CDD" id="cd18773">
    <property type="entry name" value="PDC1_HK_sensor"/>
    <property type="match status" value="1"/>
</dbReference>
<keyword evidence="5 12" id="KW-0597">Phosphoprotein</keyword>
<dbReference type="Gene3D" id="3.30.450.40">
    <property type="match status" value="1"/>
</dbReference>
<dbReference type="EC" id="2.7.13.3" evidence="3"/>
<dbReference type="PRINTS" id="PR00344">
    <property type="entry name" value="BCTRLSENSOR"/>
</dbReference>
<dbReference type="InterPro" id="IPR029016">
    <property type="entry name" value="GAF-like_dom_sf"/>
</dbReference>
<dbReference type="SMART" id="SM00065">
    <property type="entry name" value="GAF"/>
    <property type="match status" value="1"/>
</dbReference>
<feature type="modified residue" description="4-aspartylphosphate" evidence="12">
    <location>
        <position position="967"/>
    </location>
</feature>
<keyword evidence="13" id="KW-0175">Coiled coil</keyword>
<evidence type="ECO:0000256" key="2">
    <source>
        <dbReference type="ARBA" id="ARBA00004651"/>
    </source>
</evidence>
<evidence type="ECO:0000313" key="19">
    <source>
        <dbReference type="EMBL" id="RAM01020.1"/>
    </source>
</evidence>
<dbReference type="InterPro" id="IPR003594">
    <property type="entry name" value="HATPase_dom"/>
</dbReference>
<evidence type="ECO:0000256" key="5">
    <source>
        <dbReference type="ARBA" id="ARBA00022553"/>
    </source>
</evidence>
<feature type="modified residue" description="4-aspartylphosphate" evidence="12">
    <location>
        <position position="1089"/>
    </location>
</feature>
<dbReference type="InterPro" id="IPR005467">
    <property type="entry name" value="His_kinase_dom"/>
</dbReference>
<feature type="coiled-coil region" evidence="13">
    <location>
        <begin position="528"/>
        <end position="625"/>
    </location>
</feature>
<dbReference type="SUPFAM" id="SSF55874">
    <property type="entry name" value="ATPase domain of HSP90 chaperone/DNA topoisomerase II/histidine kinase"/>
    <property type="match status" value="1"/>
</dbReference>
<dbReference type="OrthoDB" id="9796305at2"/>
<dbReference type="SUPFAM" id="SSF52172">
    <property type="entry name" value="CheY-like"/>
    <property type="match status" value="3"/>
</dbReference>
<dbReference type="Pfam" id="PF00072">
    <property type="entry name" value="Response_reg"/>
    <property type="match status" value="3"/>
</dbReference>
<dbReference type="InterPro" id="IPR036890">
    <property type="entry name" value="HATPase_C_sf"/>
</dbReference>
<dbReference type="GO" id="GO:0005886">
    <property type="term" value="C:plasma membrane"/>
    <property type="evidence" value="ECO:0007669"/>
    <property type="project" value="UniProtKB-SubCell"/>
</dbReference>
<dbReference type="PROSITE" id="PS50109">
    <property type="entry name" value="HIS_KIN"/>
    <property type="match status" value="1"/>
</dbReference>
<evidence type="ECO:0000259" key="15">
    <source>
        <dbReference type="PROSITE" id="PS50109"/>
    </source>
</evidence>
<dbReference type="SUPFAM" id="SSF55781">
    <property type="entry name" value="GAF domain-like"/>
    <property type="match status" value="1"/>
</dbReference>
<comment type="catalytic activity">
    <reaction evidence="1">
        <text>ATP + protein L-histidine = ADP + protein N-phospho-L-histidine.</text>
        <dbReference type="EC" id="2.7.13.3"/>
    </reaction>
</comment>
<feature type="domain" description="Response regulatory" evidence="16">
    <location>
        <begin position="918"/>
        <end position="1031"/>
    </location>
</feature>
<dbReference type="InterPro" id="IPR011006">
    <property type="entry name" value="CheY-like_superfamily"/>
</dbReference>
<reference evidence="18 21" key="2">
    <citation type="submission" date="2019-02" db="EMBL/GenBank/DDBJ databases">
        <title>Complete genome sequence of Desulfobacter hydrogenophilus AcRS1.</title>
        <authorList>
            <person name="Marietou A."/>
            <person name="Lund M.B."/>
            <person name="Marshall I.P.G."/>
            <person name="Schreiber L."/>
            <person name="Jorgensen B."/>
        </authorList>
    </citation>
    <scope>NUCLEOTIDE SEQUENCE [LARGE SCALE GENOMIC DNA]</scope>
    <source>
        <strain evidence="18 21">AcRS1</strain>
    </source>
</reference>
<dbReference type="CDD" id="cd06225">
    <property type="entry name" value="HAMP"/>
    <property type="match status" value="1"/>
</dbReference>
<feature type="domain" description="Response regulatory" evidence="16">
    <location>
        <begin position="1186"/>
        <end position="1303"/>
    </location>
</feature>
<dbReference type="Gene3D" id="3.40.50.2300">
    <property type="match status" value="3"/>
</dbReference>
<feature type="modified residue" description="4-aspartylphosphate" evidence="12">
    <location>
        <position position="1236"/>
    </location>
</feature>
<evidence type="ECO:0000256" key="1">
    <source>
        <dbReference type="ARBA" id="ARBA00000085"/>
    </source>
</evidence>
<dbReference type="PANTHER" id="PTHR45339">
    <property type="entry name" value="HYBRID SIGNAL TRANSDUCTION HISTIDINE KINASE J"/>
    <property type="match status" value="1"/>
</dbReference>
<dbReference type="InterPro" id="IPR033479">
    <property type="entry name" value="dCache_1"/>
</dbReference>
<reference evidence="19 20" key="1">
    <citation type="submission" date="2018-06" db="EMBL/GenBank/DDBJ databases">
        <title>Complete Genome Sequence of Desulfobacter hydrogenophilus (DSM3380).</title>
        <authorList>
            <person name="Marietou A."/>
            <person name="Schreiber L."/>
            <person name="Marshall I."/>
            <person name="Jorgensen B."/>
        </authorList>
    </citation>
    <scope>NUCLEOTIDE SEQUENCE [LARGE SCALE GENOMIC DNA]</scope>
    <source>
        <strain evidence="19 20">DSM 3380</strain>
    </source>
</reference>
<dbReference type="EMBL" id="CP036313">
    <property type="protein sequence ID" value="QBH14618.1"/>
    <property type="molecule type" value="Genomic_DNA"/>
</dbReference>